<keyword evidence="18" id="KW-1185">Reference proteome</keyword>
<evidence type="ECO:0000256" key="8">
    <source>
        <dbReference type="ARBA" id="ARBA00034317"/>
    </source>
</evidence>
<feature type="domain" description="Acyl-CoA oxidase/dehydrogenase middle" evidence="14">
    <location>
        <begin position="148"/>
        <end position="239"/>
    </location>
</feature>
<keyword evidence="6" id="KW-0503">Monooxygenase</keyword>
<keyword evidence="5" id="KW-0560">Oxidoreductase</keyword>
<gene>
    <name evidence="17" type="ORF">FC770_08550</name>
</gene>
<dbReference type="EC" id="1.14.14.21" evidence="9"/>
<dbReference type="Pfam" id="PF08028">
    <property type="entry name" value="Acyl-CoA_dh_2"/>
    <property type="match status" value="1"/>
</dbReference>
<dbReference type="InterPro" id="IPR006091">
    <property type="entry name" value="Acyl-CoA_Oxase/DH_mid-dom"/>
</dbReference>
<keyword evidence="4" id="KW-0547">Nucleotide-binding</keyword>
<evidence type="ECO:0000259" key="15">
    <source>
        <dbReference type="Pfam" id="PF02771"/>
    </source>
</evidence>
<dbReference type="PANTHER" id="PTHR43884">
    <property type="entry name" value="ACYL-COA DEHYDROGENASE"/>
    <property type="match status" value="1"/>
</dbReference>
<evidence type="ECO:0000256" key="13">
    <source>
        <dbReference type="ARBA" id="ARBA00049456"/>
    </source>
</evidence>
<dbReference type="InterPro" id="IPR013107">
    <property type="entry name" value="Acyl-CoA_DH_C"/>
</dbReference>
<evidence type="ECO:0000256" key="11">
    <source>
        <dbReference type="ARBA" id="ARBA00047859"/>
    </source>
</evidence>
<keyword evidence="2" id="KW-0285">Flavoprotein</keyword>
<comment type="caution">
    <text evidence="17">The sequence shown here is derived from an EMBL/GenBank/DDBJ whole genome shotgun (WGS) entry which is preliminary data.</text>
</comment>
<sequence>MTERLTAEIVFSDLTEAERERQRRVESVLPAIAAAAEQADAESALPEGHIKLLGDAGLLGLVVPEEFGGLGGGLRDLVATTYALGTVCGSTALAFFFHCSSSSRGMLPLAALDAGLYSDDEAPVVRAFAEKVLTLMGTEKKAIGNFASEAVKASNANVLIRTTATRTEGGWLLNGEKSFGCLSGSADYYLVTARREDVEGLDALTLFLVPRDTEGARPRSPWIGLGMRASDNNGLIMENAFVPDELSLAVPGGFSKATTMSRGSWVGNQIAIASIYAGIAQGVWDFAMGRVMGAKFADTGKPIASSPMHQVMIGDGERHLAEAHLWLRRQTELEASEPPILPKNEVVQSWKLAKGAICEHAHEVALTALKMCGTSGALMGNEIGRAVRDTTMGLVQAFPAERGKLDLAKMIVDNEGWAGLTTTDSFKKDGDK</sequence>
<keyword evidence="3" id="KW-0288">FMN</keyword>
<dbReference type="SUPFAM" id="SSF47203">
    <property type="entry name" value="Acyl-CoA dehydrogenase C-terminal domain-like"/>
    <property type="match status" value="1"/>
</dbReference>
<evidence type="ECO:0000259" key="14">
    <source>
        <dbReference type="Pfam" id="PF02770"/>
    </source>
</evidence>
<dbReference type="GO" id="GO:0050660">
    <property type="term" value="F:flavin adenine dinucleotide binding"/>
    <property type="evidence" value="ECO:0007669"/>
    <property type="project" value="InterPro"/>
</dbReference>
<comment type="catalytic activity">
    <reaction evidence="13">
        <text>dibenzothiophene + 2 FMNH2 + 2 O2 = dibenzothiophene 5,5-dioxide + 2 FMN + 2 H2O + 2 H(+)</text>
        <dbReference type="Rhea" id="RHEA:49072"/>
        <dbReference type="ChEBI" id="CHEBI:15377"/>
        <dbReference type="ChEBI" id="CHEBI:15378"/>
        <dbReference type="ChEBI" id="CHEBI:15379"/>
        <dbReference type="ChEBI" id="CHEBI:23681"/>
        <dbReference type="ChEBI" id="CHEBI:57618"/>
        <dbReference type="ChEBI" id="CHEBI:58210"/>
        <dbReference type="ChEBI" id="CHEBI:90356"/>
        <dbReference type="EC" id="1.14.14.21"/>
    </reaction>
</comment>
<dbReference type="InterPro" id="IPR046373">
    <property type="entry name" value="Acyl-CoA_Oxase/DH_mid-dom_sf"/>
</dbReference>
<dbReference type="Pfam" id="PF02770">
    <property type="entry name" value="Acyl-CoA_dh_M"/>
    <property type="match status" value="1"/>
</dbReference>
<dbReference type="InterPro" id="IPR037069">
    <property type="entry name" value="AcylCoA_DH/ox_N_sf"/>
</dbReference>
<evidence type="ECO:0000256" key="3">
    <source>
        <dbReference type="ARBA" id="ARBA00022643"/>
    </source>
</evidence>
<evidence type="ECO:0000256" key="12">
    <source>
        <dbReference type="ARBA" id="ARBA00048445"/>
    </source>
</evidence>
<evidence type="ECO:0000256" key="6">
    <source>
        <dbReference type="ARBA" id="ARBA00023033"/>
    </source>
</evidence>
<dbReference type="AlphaFoldDB" id="A0A4U2YN63"/>
<name>A0A4U2YN63_9ACTN</name>
<feature type="domain" description="Acyl-CoA dehydrogenase/oxidase N-terminal" evidence="15">
    <location>
        <begin position="31"/>
        <end position="100"/>
    </location>
</feature>
<reference evidence="17 18" key="1">
    <citation type="submission" date="2019-04" db="EMBL/GenBank/DDBJ databases">
        <authorList>
            <person name="Dong K."/>
        </authorList>
    </citation>
    <scope>NUCLEOTIDE SEQUENCE [LARGE SCALE GENOMIC DNA]</scope>
    <source>
        <strain evidence="18">dk3543</strain>
    </source>
</reference>
<evidence type="ECO:0000256" key="9">
    <source>
        <dbReference type="ARBA" id="ARBA00034328"/>
    </source>
</evidence>
<comment type="subcellular location">
    <subcellularLocation>
        <location evidence="1">Cytoplasm</location>
    </subcellularLocation>
</comment>
<dbReference type="InterPro" id="IPR036250">
    <property type="entry name" value="AcylCo_DH-like_C"/>
</dbReference>
<dbReference type="EMBL" id="SZPY01000002">
    <property type="protein sequence ID" value="TKI62430.1"/>
    <property type="molecule type" value="Genomic_DNA"/>
</dbReference>
<evidence type="ECO:0000313" key="17">
    <source>
        <dbReference type="EMBL" id="TKI62430.1"/>
    </source>
</evidence>
<dbReference type="Gene3D" id="1.20.140.10">
    <property type="entry name" value="Butyryl-CoA Dehydrogenase, subunit A, domain 3"/>
    <property type="match status" value="1"/>
</dbReference>
<dbReference type="Pfam" id="PF02771">
    <property type="entry name" value="Acyl-CoA_dh_N"/>
    <property type="match status" value="1"/>
</dbReference>
<dbReference type="GO" id="GO:0003995">
    <property type="term" value="F:acyl-CoA dehydrogenase activity"/>
    <property type="evidence" value="ECO:0007669"/>
    <property type="project" value="TreeGrafter"/>
</dbReference>
<evidence type="ECO:0000256" key="10">
    <source>
        <dbReference type="ARBA" id="ARBA00034345"/>
    </source>
</evidence>
<evidence type="ECO:0000256" key="5">
    <source>
        <dbReference type="ARBA" id="ARBA00023002"/>
    </source>
</evidence>
<organism evidence="17 18">
    <name type="scientific">Nocardioides jishulii</name>
    <dbReference type="NCBI Taxonomy" id="2575440"/>
    <lineage>
        <taxon>Bacteria</taxon>
        <taxon>Bacillati</taxon>
        <taxon>Actinomycetota</taxon>
        <taxon>Actinomycetes</taxon>
        <taxon>Propionibacteriales</taxon>
        <taxon>Nocardioidaceae</taxon>
        <taxon>Nocardioides</taxon>
    </lineage>
</organism>
<evidence type="ECO:0000256" key="2">
    <source>
        <dbReference type="ARBA" id="ARBA00022630"/>
    </source>
</evidence>
<dbReference type="Gene3D" id="1.10.540.10">
    <property type="entry name" value="Acyl-CoA dehydrogenase/oxidase, N-terminal domain"/>
    <property type="match status" value="1"/>
</dbReference>
<proteinExistence type="inferred from homology"/>
<evidence type="ECO:0000259" key="16">
    <source>
        <dbReference type="Pfam" id="PF08028"/>
    </source>
</evidence>
<evidence type="ECO:0000256" key="1">
    <source>
        <dbReference type="ARBA" id="ARBA00004496"/>
    </source>
</evidence>
<evidence type="ECO:0000313" key="18">
    <source>
        <dbReference type="Proteomes" id="UP000307808"/>
    </source>
</evidence>
<dbReference type="PIRSF" id="PIRSF016578">
    <property type="entry name" value="HsaA"/>
    <property type="match status" value="1"/>
</dbReference>
<dbReference type="InterPro" id="IPR013786">
    <property type="entry name" value="AcylCoA_DH/ox_N"/>
</dbReference>
<comment type="catalytic activity">
    <reaction evidence="11">
        <text>dibenzothiophene + FMNH2 + O2 = dibenzothiophene 5-oxide + FMN + H2O + H(+)</text>
        <dbReference type="Rhea" id="RHEA:49076"/>
        <dbReference type="ChEBI" id="CHEBI:15377"/>
        <dbReference type="ChEBI" id="CHEBI:15378"/>
        <dbReference type="ChEBI" id="CHEBI:15379"/>
        <dbReference type="ChEBI" id="CHEBI:23681"/>
        <dbReference type="ChEBI" id="CHEBI:23683"/>
        <dbReference type="ChEBI" id="CHEBI:57618"/>
        <dbReference type="ChEBI" id="CHEBI:58210"/>
    </reaction>
</comment>
<feature type="domain" description="Acyl-CoA dehydrogenase C-terminal" evidence="16">
    <location>
        <begin position="271"/>
        <end position="392"/>
    </location>
</feature>
<dbReference type="SUPFAM" id="SSF56645">
    <property type="entry name" value="Acyl-CoA dehydrogenase NM domain-like"/>
    <property type="match status" value="1"/>
</dbReference>
<evidence type="ECO:0000256" key="7">
    <source>
        <dbReference type="ARBA" id="ARBA00034307"/>
    </source>
</evidence>
<dbReference type="RefSeq" id="WP_137065699.1">
    <property type="nucleotide sequence ID" value="NZ_CP040748.1"/>
</dbReference>
<dbReference type="OrthoDB" id="2986495at2"/>
<comment type="similarity">
    <text evidence="8">Belongs to the DszC flavin monooxygenase family.</text>
</comment>
<accession>A0A4U2YN63</accession>
<comment type="catalytic activity">
    <reaction evidence="12">
        <text>dibenzothiophene 5-oxide + FMNH2 + O2 = dibenzothiophene 5,5-dioxide + FMN + H2O + H(+)</text>
        <dbReference type="Rhea" id="RHEA:49080"/>
        <dbReference type="ChEBI" id="CHEBI:15377"/>
        <dbReference type="ChEBI" id="CHEBI:15378"/>
        <dbReference type="ChEBI" id="CHEBI:15379"/>
        <dbReference type="ChEBI" id="CHEBI:23683"/>
        <dbReference type="ChEBI" id="CHEBI:57618"/>
        <dbReference type="ChEBI" id="CHEBI:58210"/>
        <dbReference type="ChEBI" id="CHEBI:90356"/>
    </reaction>
</comment>
<dbReference type="Proteomes" id="UP000307808">
    <property type="component" value="Unassembled WGS sequence"/>
</dbReference>
<dbReference type="PANTHER" id="PTHR43884:SF12">
    <property type="entry name" value="ISOVALERYL-COA DEHYDROGENASE, MITOCHONDRIAL-RELATED"/>
    <property type="match status" value="1"/>
</dbReference>
<evidence type="ECO:0000256" key="4">
    <source>
        <dbReference type="ARBA" id="ARBA00022741"/>
    </source>
</evidence>
<dbReference type="InterPro" id="IPR009100">
    <property type="entry name" value="AcylCoA_DH/oxidase_NM_dom_sf"/>
</dbReference>
<dbReference type="GO" id="GO:0005737">
    <property type="term" value="C:cytoplasm"/>
    <property type="evidence" value="ECO:0007669"/>
    <property type="project" value="UniProtKB-SubCell"/>
</dbReference>
<protein>
    <recommendedName>
        <fullName evidence="10">Dibenzothiophene monooxygenase</fullName>
        <ecNumber evidence="9">1.14.14.21</ecNumber>
    </recommendedName>
</protein>
<dbReference type="GO" id="GO:0004497">
    <property type="term" value="F:monooxygenase activity"/>
    <property type="evidence" value="ECO:0007669"/>
    <property type="project" value="UniProtKB-KW"/>
</dbReference>
<dbReference type="Gene3D" id="2.40.110.10">
    <property type="entry name" value="Butyryl-CoA Dehydrogenase, subunit A, domain 2"/>
    <property type="match status" value="1"/>
</dbReference>
<comment type="pathway">
    <text evidence="7">Sulfur metabolism; dibenzothiophene degradation.</text>
</comment>